<dbReference type="OrthoDB" id="6047510at2"/>
<protein>
    <recommendedName>
        <fullName evidence="3">DUF4288 domain-containing protein</fullName>
    </recommendedName>
</protein>
<proteinExistence type="predicted"/>
<evidence type="ECO:0000313" key="1">
    <source>
        <dbReference type="EMBL" id="KOE99253.1"/>
    </source>
</evidence>
<dbReference type="EMBL" id="AJLO02000023">
    <property type="protein sequence ID" value="KOE99253.1"/>
    <property type="molecule type" value="Genomic_DNA"/>
</dbReference>
<comment type="caution">
    <text evidence="1">The sequence shown here is derived from an EMBL/GenBank/DDBJ whole genome shotgun (WGS) entry which is preliminary data.</text>
</comment>
<dbReference type="InterPro" id="IPR025630">
    <property type="entry name" value="DUF4288"/>
</dbReference>
<organism evidence="1 2">
    <name type="scientific">Stenotrophomonas geniculata N1</name>
    <dbReference type="NCBI Taxonomy" id="1167641"/>
    <lineage>
        <taxon>Bacteria</taxon>
        <taxon>Pseudomonadati</taxon>
        <taxon>Pseudomonadota</taxon>
        <taxon>Gammaproteobacteria</taxon>
        <taxon>Lysobacterales</taxon>
        <taxon>Lysobacteraceae</taxon>
        <taxon>Stenotrophomonas</taxon>
    </lineage>
</organism>
<dbReference type="AlphaFoldDB" id="A0A0L8AA45"/>
<sequence length="120" mass="13396">MWYCAHAIFYYESKGQESFLVHENVYLISADNDEHALENAEALASGYEDLTGRLVGEDGRAYLYRFAGIRKLISVAIDQDSAKGRLHSGVEVTYSVMAVDTLDQVKRLARGDGVAVLYQE</sequence>
<accession>A0A0L8AA45</accession>
<dbReference type="RefSeq" id="WP_010484010.1">
    <property type="nucleotide sequence ID" value="NZ_AJLO02000023.1"/>
</dbReference>
<name>A0A0L8AA45_9GAMM</name>
<reference evidence="1 2" key="1">
    <citation type="journal article" date="2012" name="J. Bacteriol.">
        <title>Genome sequence of a novel nicotine-degrading strain, Pseudomonas geniculata N1.</title>
        <authorList>
            <person name="Tang H."/>
            <person name="Yu H."/>
            <person name="Tai C."/>
            <person name="Huang K."/>
            <person name="Liu Y."/>
            <person name="Wang L."/>
            <person name="Yao Y."/>
            <person name="Wu G."/>
            <person name="Xu P."/>
        </authorList>
    </citation>
    <scope>NUCLEOTIDE SEQUENCE [LARGE SCALE GENOMIC DNA]</scope>
    <source>
        <strain evidence="1 2">N1</strain>
    </source>
</reference>
<evidence type="ECO:0000313" key="2">
    <source>
        <dbReference type="Proteomes" id="UP000036890"/>
    </source>
</evidence>
<gene>
    <name evidence="1" type="ORF">W7K_10645</name>
</gene>
<dbReference type="Proteomes" id="UP000036890">
    <property type="component" value="Unassembled WGS sequence"/>
</dbReference>
<evidence type="ECO:0008006" key="3">
    <source>
        <dbReference type="Google" id="ProtNLM"/>
    </source>
</evidence>
<dbReference type="Pfam" id="PF14119">
    <property type="entry name" value="DUF4288"/>
    <property type="match status" value="1"/>
</dbReference>